<protein>
    <submittedName>
        <fullName evidence="2">Uncharacterized protein</fullName>
    </submittedName>
</protein>
<proteinExistence type="predicted"/>
<reference evidence="2" key="3">
    <citation type="submission" date="2025-08" db="UniProtKB">
        <authorList>
            <consortium name="Ensembl"/>
        </authorList>
    </citation>
    <scope>IDENTIFICATION</scope>
</reference>
<dbReference type="HOGENOM" id="CLU_1464404_0_0_1"/>
<name>F6XF07_CIOIN</name>
<reference evidence="3" key="1">
    <citation type="journal article" date="2002" name="Science">
        <title>The draft genome of Ciona intestinalis: insights into chordate and vertebrate origins.</title>
        <authorList>
            <person name="Dehal P."/>
            <person name="Satou Y."/>
            <person name="Campbell R.K."/>
            <person name="Chapman J."/>
            <person name="Degnan B."/>
            <person name="De Tomaso A."/>
            <person name="Davidson B."/>
            <person name="Di Gregorio A."/>
            <person name="Gelpke M."/>
            <person name="Goodstein D.M."/>
            <person name="Harafuji N."/>
            <person name="Hastings K.E."/>
            <person name="Ho I."/>
            <person name="Hotta K."/>
            <person name="Huang W."/>
            <person name="Kawashima T."/>
            <person name="Lemaire P."/>
            <person name="Martinez D."/>
            <person name="Meinertzhagen I.A."/>
            <person name="Necula S."/>
            <person name="Nonaka M."/>
            <person name="Putnam N."/>
            <person name="Rash S."/>
            <person name="Saiga H."/>
            <person name="Satake M."/>
            <person name="Terry A."/>
            <person name="Yamada L."/>
            <person name="Wang H.G."/>
            <person name="Awazu S."/>
            <person name="Azumi K."/>
            <person name="Boore J."/>
            <person name="Branno M."/>
            <person name="Chin-Bow S."/>
            <person name="DeSantis R."/>
            <person name="Doyle S."/>
            <person name="Francino P."/>
            <person name="Keys D.N."/>
            <person name="Haga S."/>
            <person name="Hayashi H."/>
            <person name="Hino K."/>
            <person name="Imai K.S."/>
            <person name="Inaba K."/>
            <person name="Kano S."/>
            <person name="Kobayashi K."/>
            <person name="Kobayashi M."/>
            <person name="Lee B.I."/>
            <person name="Makabe K.W."/>
            <person name="Manohar C."/>
            <person name="Matassi G."/>
            <person name="Medina M."/>
            <person name="Mochizuki Y."/>
            <person name="Mount S."/>
            <person name="Morishita T."/>
            <person name="Miura S."/>
            <person name="Nakayama A."/>
            <person name="Nishizaka S."/>
            <person name="Nomoto H."/>
            <person name="Ohta F."/>
            <person name="Oishi K."/>
            <person name="Rigoutsos I."/>
            <person name="Sano M."/>
            <person name="Sasaki A."/>
            <person name="Sasakura Y."/>
            <person name="Shoguchi E."/>
            <person name="Shin-i T."/>
            <person name="Spagnuolo A."/>
            <person name="Stainier D."/>
            <person name="Suzuki M.M."/>
            <person name="Tassy O."/>
            <person name="Takatori N."/>
            <person name="Tokuoka M."/>
            <person name="Yagi K."/>
            <person name="Yoshizaki F."/>
            <person name="Wada S."/>
            <person name="Zhang C."/>
            <person name="Hyatt P.D."/>
            <person name="Larimer F."/>
            <person name="Detter C."/>
            <person name="Doggett N."/>
            <person name="Glavina T."/>
            <person name="Hawkins T."/>
            <person name="Richardson P."/>
            <person name="Lucas S."/>
            <person name="Kohara Y."/>
            <person name="Levine M."/>
            <person name="Satoh N."/>
            <person name="Rokhsar D.S."/>
        </authorList>
    </citation>
    <scope>NUCLEOTIDE SEQUENCE [LARGE SCALE GENOMIC DNA]</scope>
</reference>
<dbReference type="Proteomes" id="UP000008144">
    <property type="component" value="Chromosome 1"/>
</dbReference>
<evidence type="ECO:0000313" key="2">
    <source>
        <dbReference type="Ensembl" id="ENSCINP00000023456.1"/>
    </source>
</evidence>
<evidence type="ECO:0000256" key="1">
    <source>
        <dbReference type="SAM" id="MobiDB-lite"/>
    </source>
</evidence>
<feature type="compositionally biased region" description="Low complexity" evidence="1">
    <location>
        <begin position="31"/>
        <end position="48"/>
    </location>
</feature>
<dbReference type="AlphaFoldDB" id="F6XF07"/>
<accession>F6XF07</accession>
<dbReference type="InParanoid" id="F6XF07"/>
<reference evidence="2" key="4">
    <citation type="submission" date="2025-09" db="UniProtKB">
        <authorList>
            <consortium name="Ensembl"/>
        </authorList>
    </citation>
    <scope>IDENTIFICATION</scope>
</reference>
<evidence type="ECO:0000313" key="3">
    <source>
        <dbReference type="Proteomes" id="UP000008144"/>
    </source>
</evidence>
<keyword evidence="3" id="KW-1185">Reference proteome</keyword>
<organism evidence="2 3">
    <name type="scientific">Ciona intestinalis</name>
    <name type="common">Transparent sea squirt</name>
    <name type="synonym">Ascidia intestinalis</name>
    <dbReference type="NCBI Taxonomy" id="7719"/>
    <lineage>
        <taxon>Eukaryota</taxon>
        <taxon>Metazoa</taxon>
        <taxon>Chordata</taxon>
        <taxon>Tunicata</taxon>
        <taxon>Ascidiacea</taxon>
        <taxon>Phlebobranchia</taxon>
        <taxon>Cionidae</taxon>
        <taxon>Ciona</taxon>
    </lineage>
</organism>
<sequence length="185" mass="19890">MKKQEEKKAGSSGSSSTPILVGPQCRPRGMSSRGTSQSSINSSSSVFSAQDVNGQSNQTTPGSAFESPTQGTPVFKYPETQQQYSADVINIVTVNNGTPTSDPGVVLEEATKANLTAAQDFYNKLEAHSLEIIGETQSPIELDYPINSVKLELSSEQGVPLDDVTFGNRRSFQEMNTPRGNVELR</sequence>
<dbReference type="Ensembl" id="ENSCINT00000023702.1">
    <property type="protein sequence ID" value="ENSCINP00000023456.1"/>
    <property type="gene ID" value="ENSCING00000012605.1"/>
</dbReference>
<reference evidence="2" key="2">
    <citation type="journal article" date="2008" name="Genome Biol.">
        <title>Improved genome assembly and evidence-based global gene model set for the chordate Ciona intestinalis: new insight into intron and operon populations.</title>
        <authorList>
            <person name="Satou Y."/>
            <person name="Mineta K."/>
            <person name="Ogasawara M."/>
            <person name="Sasakura Y."/>
            <person name="Shoguchi E."/>
            <person name="Ueno K."/>
            <person name="Yamada L."/>
            <person name="Matsumoto J."/>
            <person name="Wasserscheid J."/>
            <person name="Dewar K."/>
            <person name="Wiley G.B."/>
            <person name="Macmil S.L."/>
            <person name="Roe B.A."/>
            <person name="Zeller R.W."/>
            <person name="Hastings K.E."/>
            <person name="Lemaire P."/>
            <person name="Lindquist E."/>
            <person name="Endo T."/>
            <person name="Hotta K."/>
            <person name="Inaba K."/>
        </authorList>
    </citation>
    <scope>NUCLEOTIDE SEQUENCE [LARGE SCALE GENOMIC DNA]</scope>
    <source>
        <strain evidence="2">wild type</strain>
    </source>
</reference>
<dbReference type="EMBL" id="EAAA01000294">
    <property type="status" value="NOT_ANNOTATED_CDS"/>
    <property type="molecule type" value="Genomic_DNA"/>
</dbReference>
<feature type="compositionally biased region" description="Polar residues" evidence="1">
    <location>
        <begin position="50"/>
        <end position="72"/>
    </location>
</feature>
<feature type="region of interest" description="Disordered" evidence="1">
    <location>
        <begin position="1"/>
        <end position="75"/>
    </location>
</feature>